<dbReference type="InterPro" id="IPR011010">
    <property type="entry name" value="DNA_brk_join_enz"/>
</dbReference>
<dbReference type="SUPFAM" id="SSF56349">
    <property type="entry name" value="DNA breaking-rejoining enzymes"/>
    <property type="match status" value="1"/>
</dbReference>
<dbReference type="PROSITE" id="PS51898">
    <property type="entry name" value="TYR_RECOMBINASE"/>
    <property type="match status" value="1"/>
</dbReference>
<evidence type="ECO:0000313" key="5">
    <source>
        <dbReference type="Proteomes" id="UP000193307"/>
    </source>
</evidence>
<organism evidence="4 5">
    <name type="scientific">Pacificibacter marinus</name>
    <dbReference type="NCBI Taxonomy" id="658057"/>
    <lineage>
        <taxon>Bacteria</taxon>
        <taxon>Pseudomonadati</taxon>
        <taxon>Pseudomonadota</taxon>
        <taxon>Alphaproteobacteria</taxon>
        <taxon>Rhodobacterales</taxon>
        <taxon>Roseobacteraceae</taxon>
        <taxon>Pacificibacter</taxon>
    </lineage>
</organism>
<accession>A0A1Y5TN99</accession>
<feature type="domain" description="Tyr recombinase" evidence="3">
    <location>
        <begin position="125"/>
        <end position="304"/>
    </location>
</feature>
<evidence type="ECO:0000256" key="2">
    <source>
        <dbReference type="ARBA" id="ARBA00023172"/>
    </source>
</evidence>
<dbReference type="Pfam" id="PF00589">
    <property type="entry name" value="Phage_integrase"/>
    <property type="match status" value="1"/>
</dbReference>
<sequence length="304" mass="33900">MALLGCAPVPSLRLSALLARFSELTADRWVGKSKDQKRRWENERNRAIGNLIEQVGDKGIEDLTRSDVLRFRIWWWSRVGAGAASASSANKDFSLLSAMIGAVITLEARAFENPFKGVRFHEDKGQRLAFSRDWVRDKILAKGALDGLNLEARIALLIMVNTGARPSEILGLTSDRIRLDQDIPYIAIRAGERALKTEKSARDIPLTGISLEAAKQCASGFPRYADRATSWSNLVMKYLRNNSLLETDAHSTYSLRHMFSDSLQNIDCPDRTRKELMGHAIGGVVYGQGASLQNKLSWLERIAL</sequence>
<dbReference type="InterPro" id="IPR013762">
    <property type="entry name" value="Integrase-like_cat_sf"/>
</dbReference>
<dbReference type="InterPro" id="IPR010998">
    <property type="entry name" value="Integrase_recombinase_N"/>
</dbReference>
<dbReference type="Gene3D" id="1.10.150.130">
    <property type="match status" value="1"/>
</dbReference>
<keyword evidence="1" id="KW-0238">DNA-binding</keyword>
<gene>
    <name evidence="4" type="ORF">PAM7971_03582</name>
</gene>
<dbReference type="InterPro" id="IPR002104">
    <property type="entry name" value="Integrase_catalytic"/>
</dbReference>
<dbReference type="GO" id="GO:0003677">
    <property type="term" value="F:DNA binding"/>
    <property type="evidence" value="ECO:0007669"/>
    <property type="project" value="UniProtKB-KW"/>
</dbReference>
<dbReference type="RefSeq" id="WP_085850654.1">
    <property type="nucleotide sequence ID" value="NZ_FNZV01000003.1"/>
</dbReference>
<dbReference type="Gene3D" id="1.10.443.10">
    <property type="entry name" value="Intergrase catalytic core"/>
    <property type="match status" value="1"/>
</dbReference>
<dbReference type="Proteomes" id="UP000193307">
    <property type="component" value="Unassembled WGS sequence"/>
</dbReference>
<evidence type="ECO:0000313" key="4">
    <source>
        <dbReference type="EMBL" id="SLN67644.1"/>
    </source>
</evidence>
<dbReference type="GO" id="GO:0006310">
    <property type="term" value="P:DNA recombination"/>
    <property type="evidence" value="ECO:0007669"/>
    <property type="project" value="UniProtKB-KW"/>
</dbReference>
<dbReference type="AlphaFoldDB" id="A0A1Y5TN99"/>
<keyword evidence="5" id="KW-1185">Reference proteome</keyword>
<dbReference type="GO" id="GO:0015074">
    <property type="term" value="P:DNA integration"/>
    <property type="evidence" value="ECO:0007669"/>
    <property type="project" value="InterPro"/>
</dbReference>
<proteinExistence type="predicted"/>
<reference evidence="4 5" key="1">
    <citation type="submission" date="2017-03" db="EMBL/GenBank/DDBJ databases">
        <authorList>
            <person name="Afonso C.L."/>
            <person name="Miller P.J."/>
            <person name="Scott M.A."/>
            <person name="Spackman E."/>
            <person name="Goraichik I."/>
            <person name="Dimitrov K.M."/>
            <person name="Suarez D.L."/>
            <person name="Swayne D.E."/>
        </authorList>
    </citation>
    <scope>NUCLEOTIDE SEQUENCE [LARGE SCALE GENOMIC DNA]</scope>
    <source>
        <strain evidence="4 5">CECT 7971</strain>
    </source>
</reference>
<name>A0A1Y5TN99_9RHOB</name>
<evidence type="ECO:0000256" key="1">
    <source>
        <dbReference type="ARBA" id="ARBA00023125"/>
    </source>
</evidence>
<evidence type="ECO:0000259" key="3">
    <source>
        <dbReference type="PROSITE" id="PS51898"/>
    </source>
</evidence>
<protein>
    <submittedName>
        <fullName evidence="4">Phage integrase family protein</fullName>
    </submittedName>
</protein>
<dbReference type="EMBL" id="FWFW01000016">
    <property type="protein sequence ID" value="SLN67644.1"/>
    <property type="molecule type" value="Genomic_DNA"/>
</dbReference>
<keyword evidence="2" id="KW-0233">DNA recombination</keyword>